<proteinExistence type="predicted"/>
<dbReference type="EMBL" id="BAABME010000772">
    <property type="protein sequence ID" value="GAA0145376.1"/>
    <property type="molecule type" value="Genomic_DNA"/>
</dbReference>
<gene>
    <name evidence="1" type="ORF">LIER_05585</name>
</gene>
<dbReference type="Proteomes" id="UP001454036">
    <property type="component" value="Unassembled WGS sequence"/>
</dbReference>
<protein>
    <submittedName>
        <fullName evidence="1">Uncharacterized protein</fullName>
    </submittedName>
</protein>
<organism evidence="1 2">
    <name type="scientific">Lithospermum erythrorhizon</name>
    <name type="common">Purple gromwell</name>
    <name type="synonym">Lithospermum officinale var. erythrorhizon</name>
    <dbReference type="NCBI Taxonomy" id="34254"/>
    <lineage>
        <taxon>Eukaryota</taxon>
        <taxon>Viridiplantae</taxon>
        <taxon>Streptophyta</taxon>
        <taxon>Embryophyta</taxon>
        <taxon>Tracheophyta</taxon>
        <taxon>Spermatophyta</taxon>
        <taxon>Magnoliopsida</taxon>
        <taxon>eudicotyledons</taxon>
        <taxon>Gunneridae</taxon>
        <taxon>Pentapetalae</taxon>
        <taxon>asterids</taxon>
        <taxon>lamiids</taxon>
        <taxon>Boraginales</taxon>
        <taxon>Boraginaceae</taxon>
        <taxon>Boraginoideae</taxon>
        <taxon>Lithospermeae</taxon>
        <taxon>Lithospermum</taxon>
    </lineage>
</organism>
<keyword evidence="2" id="KW-1185">Reference proteome</keyword>
<accession>A0AAV3P2V3</accession>
<dbReference type="AlphaFoldDB" id="A0AAV3P2V3"/>
<reference evidence="1 2" key="1">
    <citation type="submission" date="2024-01" db="EMBL/GenBank/DDBJ databases">
        <title>The complete chloroplast genome sequence of Lithospermum erythrorhizon: insights into the phylogenetic relationship among Boraginaceae species and the maternal lineages of purple gromwells.</title>
        <authorList>
            <person name="Okada T."/>
            <person name="Watanabe K."/>
        </authorList>
    </citation>
    <scope>NUCLEOTIDE SEQUENCE [LARGE SCALE GENOMIC DNA]</scope>
</reference>
<comment type="caution">
    <text evidence="1">The sequence shown here is derived from an EMBL/GenBank/DDBJ whole genome shotgun (WGS) entry which is preliminary data.</text>
</comment>
<sequence>MLQVSSSTDLTLISGQYRQDAAILSCLISSLFEEVAPNSVDKPTSKTYPLPDAKSQLMAHEYMLAKALGLQSSPSTIYWGLCCLLWYQSGLVAVTETAYGEQVLY</sequence>
<evidence type="ECO:0000313" key="1">
    <source>
        <dbReference type="EMBL" id="GAA0145376.1"/>
    </source>
</evidence>
<name>A0AAV3P2V3_LITER</name>
<evidence type="ECO:0000313" key="2">
    <source>
        <dbReference type="Proteomes" id="UP001454036"/>
    </source>
</evidence>